<feature type="domain" description="Methyl-accepting transducer" evidence="7">
    <location>
        <begin position="585"/>
        <end position="814"/>
    </location>
</feature>
<dbReference type="CDD" id="cd06225">
    <property type="entry name" value="HAMP"/>
    <property type="match status" value="1"/>
</dbReference>
<dbReference type="Gene3D" id="1.10.287.950">
    <property type="entry name" value="Methyl-accepting chemotaxis protein"/>
    <property type="match status" value="1"/>
</dbReference>
<evidence type="ECO:0000256" key="6">
    <source>
        <dbReference type="SAM" id="Phobius"/>
    </source>
</evidence>
<dbReference type="GO" id="GO:0007165">
    <property type="term" value="P:signal transduction"/>
    <property type="evidence" value="ECO:0007669"/>
    <property type="project" value="UniProtKB-KW"/>
</dbReference>
<keyword evidence="6" id="KW-1133">Transmembrane helix</keyword>
<dbReference type="PANTHER" id="PTHR43531:SF11">
    <property type="entry name" value="METHYL-ACCEPTING CHEMOTAXIS PROTEIN 3"/>
    <property type="match status" value="1"/>
</dbReference>
<dbReference type="RefSeq" id="WP_183367097.1">
    <property type="nucleotide sequence ID" value="NZ_JACIEZ010000006.1"/>
</dbReference>
<dbReference type="PANTHER" id="PTHR43531">
    <property type="entry name" value="PROTEIN ICFG"/>
    <property type="match status" value="1"/>
</dbReference>
<evidence type="ECO:0000256" key="4">
    <source>
        <dbReference type="PROSITE-ProRule" id="PRU00284"/>
    </source>
</evidence>
<keyword evidence="2" id="KW-0145">Chemotaxis</keyword>
<dbReference type="AlphaFoldDB" id="A0A7W6NLU1"/>
<evidence type="ECO:0000313" key="10">
    <source>
        <dbReference type="Proteomes" id="UP000528286"/>
    </source>
</evidence>
<dbReference type="Gene3D" id="1.10.8.500">
    <property type="entry name" value="HAMP domain in histidine kinase"/>
    <property type="match status" value="1"/>
</dbReference>
<organism evidence="9 10">
    <name type="scientific">Gellertiella hungarica</name>
    <dbReference type="NCBI Taxonomy" id="1572859"/>
    <lineage>
        <taxon>Bacteria</taxon>
        <taxon>Pseudomonadati</taxon>
        <taxon>Pseudomonadota</taxon>
        <taxon>Alphaproteobacteria</taxon>
        <taxon>Hyphomicrobiales</taxon>
        <taxon>Rhizobiaceae</taxon>
        <taxon>Gellertiella</taxon>
    </lineage>
</organism>
<dbReference type="EMBL" id="JACIEZ010000006">
    <property type="protein sequence ID" value="MBB4065800.1"/>
    <property type="molecule type" value="Genomic_DNA"/>
</dbReference>
<dbReference type="PROSITE" id="PS50885">
    <property type="entry name" value="HAMP"/>
    <property type="match status" value="2"/>
</dbReference>
<gene>
    <name evidence="9" type="ORF">GGR23_003008</name>
</gene>
<proteinExistence type="inferred from homology"/>
<evidence type="ECO:0000259" key="8">
    <source>
        <dbReference type="PROSITE" id="PS50885"/>
    </source>
</evidence>
<feature type="transmembrane region" description="Helical" evidence="6">
    <location>
        <begin position="16"/>
        <end position="37"/>
    </location>
</feature>
<evidence type="ECO:0000256" key="2">
    <source>
        <dbReference type="ARBA" id="ARBA00022500"/>
    </source>
</evidence>
<dbReference type="InterPro" id="IPR003660">
    <property type="entry name" value="HAMP_dom"/>
</dbReference>
<comment type="similarity">
    <text evidence="3">Belongs to the methyl-accepting chemotaxis (MCP) protein family.</text>
</comment>
<keyword evidence="4" id="KW-0807">Transducer</keyword>
<sequence length="841" mass="90332">MLVDKILSRFKIKTKVLIFVLPFVISISAVGLTGLYASGLLEGRMTLSNNVLQSLSGFKELTSSMNDFVHDTNEESFSLVLGYLHSQQSALMDTKKGAGTTADGIDKLDEALDGTAAVPPLVETLWALHGEAEEKLAELRKAQQSLVGISLMVATQATAVEQRMQLDESAAKDMLRQADFLSRSRDLMTSIPRNFFTATDPAAKVKAFADVILKLKRIKGPLAQAMPDGGKDVLAGIEDLIAKTEPLIGAEPNADTISQLQAQFPLVNSLASQFFTTASRRTQEATKLFGSLDAKIVAANSALTDVRILQKDIAALQLAEAEFHNDMTEKSLGRLQAELKSVTSDLAAVEISSKGIDELKDVTAEVPPVVASIEASARALLDNRTQREETYGHATATIDKVWRNLTSFAEMQKVAAGTEKERANGVSMLATVLGIVLSISGGIALVLTLQRPIGQITGVMRRIADGYLDTSISGVSRADEIGEMARALGIFKENALSKLRMEEETAHARDRAEEERRRHDAEKQAFDQQLEYAVSQLASGLGRLAQGDLSVQLDTAFSGRLDQLRVDFNASVERLHDTLMDIQSNAMAIQSKGSDLMRSAAELSQRTESQAASLEEAAASVDEITVTVRSTAERAREANRAVSQTKSTADNSASVVENAISAMGRIEQASKQIEQIIEVIDEIAFQTNLLALNAGIEAARAGEAGKGFAVVAQEVRELAQRSAEAAREIKDLITKSSEEVTGGSKLVLETGAVLAEISRQIAAVSQHVETISTAAQDQSAALQEINGSVNNMDQMTQQNAAVASHTTEASRDLSSEADQLMALVNRFRLAQSAGRSQAYAA</sequence>
<keyword evidence="10" id="KW-1185">Reference proteome</keyword>
<comment type="subcellular location">
    <subcellularLocation>
        <location evidence="1">Membrane</location>
    </subcellularLocation>
</comment>
<feature type="domain" description="HAMP" evidence="8">
    <location>
        <begin position="447"/>
        <end position="500"/>
    </location>
</feature>
<evidence type="ECO:0000256" key="1">
    <source>
        <dbReference type="ARBA" id="ARBA00004370"/>
    </source>
</evidence>
<dbReference type="InterPro" id="IPR004089">
    <property type="entry name" value="MCPsignal_dom"/>
</dbReference>
<dbReference type="Pfam" id="PF00015">
    <property type="entry name" value="MCPsignal"/>
    <property type="match status" value="1"/>
</dbReference>
<evidence type="ECO:0000256" key="5">
    <source>
        <dbReference type="SAM" id="Coils"/>
    </source>
</evidence>
<protein>
    <submittedName>
        <fullName evidence="9">Methyl-accepting chemotaxis protein</fullName>
    </submittedName>
</protein>
<dbReference type="GO" id="GO:0016020">
    <property type="term" value="C:membrane"/>
    <property type="evidence" value="ECO:0007669"/>
    <property type="project" value="UniProtKB-SubCell"/>
</dbReference>
<dbReference type="CDD" id="cd11386">
    <property type="entry name" value="MCP_signal"/>
    <property type="match status" value="1"/>
</dbReference>
<keyword evidence="6" id="KW-0472">Membrane</keyword>
<dbReference type="SUPFAM" id="SSF58104">
    <property type="entry name" value="Methyl-accepting chemotaxis protein (MCP) signaling domain"/>
    <property type="match status" value="1"/>
</dbReference>
<dbReference type="PROSITE" id="PS50111">
    <property type="entry name" value="CHEMOTAXIS_TRANSDUC_2"/>
    <property type="match status" value="1"/>
</dbReference>
<dbReference type="GO" id="GO:0006935">
    <property type="term" value="P:chemotaxis"/>
    <property type="evidence" value="ECO:0007669"/>
    <property type="project" value="UniProtKB-KW"/>
</dbReference>
<dbReference type="SUPFAM" id="SSF158472">
    <property type="entry name" value="HAMP domain-like"/>
    <property type="match status" value="1"/>
</dbReference>
<evidence type="ECO:0000259" key="7">
    <source>
        <dbReference type="PROSITE" id="PS50111"/>
    </source>
</evidence>
<dbReference type="Pfam" id="PF00672">
    <property type="entry name" value="HAMP"/>
    <property type="match status" value="1"/>
</dbReference>
<keyword evidence="6" id="KW-0812">Transmembrane</keyword>
<dbReference type="SMART" id="SM00283">
    <property type="entry name" value="MA"/>
    <property type="match status" value="1"/>
</dbReference>
<evidence type="ECO:0000313" key="9">
    <source>
        <dbReference type="EMBL" id="MBB4065800.1"/>
    </source>
</evidence>
<evidence type="ECO:0000256" key="3">
    <source>
        <dbReference type="ARBA" id="ARBA00029447"/>
    </source>
</evidence>
<accession>A0A7W6NLU1</accession>
<name>A0A7W6NLU1_9HYPH</name>
<feature type="domain" description="HAMP" evidence="8">
    <location>
        <begin position="528"/>
        <end position="580"/>
    </location>
</feature>
<dbReference type="SMART" id="SM00304">
    <property type="entry name" value="HAMP"/>
    <property type="match status" value="2"/>
</dbReference>
<dbReference type="InterPro" id="IPR051310">
    <property type="entry name" value="MCP_chemotaxis"/>
</dbReference>
<dbReference type="Proteomes" id="UP000528286">
    <property type="component" value="Unassembled WGS sequence"/>
</dbReference>
<comment type="caution">
    <text evidence="9">The sequence shown here is derived from an EMBL/GenBank/DDBJ whole genome shotgun (WGS) entry which is preliminary data.</text>
</comment>
<dbReference type="FunFam" id="1.10.287.950:FF:000001">
    <property type="entry name" value="Methyl-accepting chemotaxis sensory transducer"/>
    <property type="match status" value="1"/>
</dbReference>
<reference evidence="9 10" key="1">
    <citation type="submission" date="2020-08" db="EMBL/GenBank/DDBJ databases">
        <title>Genomic Encyclopedia of Type Strains, Phase IV (KMG-IV): sequencing the most valuable type-strain genomes for metagenomic binning, comparative biology and taxonomic classification.</title>
        <authorList>
            <person name="Goeker M."/>
        </authorList>
    </citation>
    <scope>NUCLEOTIDE SEQUENCE [LARGE SCALE GENOMIC DNA]</scope>
    <source>
        <strain evidence="9 10">DSM 29853</strain>
    </source>
</reference>
<keyword evidence="5" id="KW-0175">Coiled coil</keyword>
<feature type="coiled-coil region" evidence="5">
    <location>
        <begin position="498"/>
        <end position="529"/>
    </location>
</feature>